<dbReference type="Pfam" id="PF08449">
    <property type="entry name" value="UAA"/>
    <property type="match status" value="2"/>
</dbReference>
<evidence type="ECO:0000313" key="10">
    <source>
        <dbReference type="Proteomes" id="UP000509510"/>
    </source>
</evidence>
<dbReference type="SUPFAM" id="SSF103481">
    <property type="entry name" value="Multidrug resistance efflux transporter EmrE"/>
    <property type="match status" value="1"/>
</dbReference>
<evidence type="ECO:0000256" key="7">
    <source>
        <dbReference type="ARBA" id="ARBA00023136"/>
    </source>
</evidence>
<dbReference type="EMBL" id="CP055898">
    <property type="protein sequence ID" value="QKX53947.1"/>
    <property type="molecule type" value="Genomic_DNA"/>
</dbReference>
<feature type="transmembrane region" description="Helical" evidence="8">
    <location>
        <begin position="104"/>
        <end position="125"/>
    </location>
</feature>
<dbReference type="InterPro" id="IPR013657">
    <property type="entry name" value="SCL35B1-4/HUT1"/>
</dbReference>
<evidence type="ECO:0000313" key="9">
    <source>
        <dbReference type="EMBL" id="QKX53947.1"/>
    </source>
</evidence>
<dbReference type="RefSeq" id="XP_035340126.1">
    <property type="nucleotide sequence ID" value="XM_035484233.1"/>
</dbReference>
<dbReference type="OrthoDB" id="999962at2759"/>
<protein>
    <recommendedName>
        <fullName evidence="11">Sugar phosphate transporter domain-containing protein</fullName>
    </recommendedName>
</protein>
<dbReference type="GO" id="GO:0005789">
    <property type="term" value="C:endoplasmic reticulum membrane"/>
    <property type="evidence" value="ECO:0007669"/>
    <property type="project" value="TreeGrafter"/>
</dbReference>
<feature type="transmembrane region" description="Helical" evidence="8">
    <location>
        <begin position="390"/>
        <end position="410"/>
    </location>
</feature>
<proteinExistence type="predicted"/>
<name>A0A7H8QJ18_TALRU</name>
<dbReference type="GeneID" id="55988540"/>
<evidence type="ECO:0000256" key="5">
    <source>
        <dbReference type="ARBA" id="ARBA00022824"/>
    </source>
</evidence>
<dbReference type="KEGG" id="trg:TRUGW13939_01027"/>
<keyword evidence="5" id="KW-0256">Endoplasmic reticulum</keyword>
<feature type="transmembrane region" description="Helical" evidence="8">
    <location>
        <begin position="76"/>
        <end position="98"/>
    </location>
</feature>
<comment type="subcellular location">
    <subcellularLocation>
        <location evidence="1">Endoplasmic reticulum membrane</location>
        <topology evidence="1">Multi-pass membrane protein</topology>
    </subcellularLocation>
</comment>
<gene>
    <name evidence="9" type="ORF">TRUGW13939_01027</name>
</gene>
<keyword evidence="6 8" id="KW-1133">Transmembrane helix</keyword>
<evidence type="ECO:0000256" key="1">
    <source>
        <dbReference type="ARBA" id="ARBA00004477"/>
    </source>
</evidence>
<dbReference type="PANTHER" id="PTHR10778">
    <property type="entry name" value="SOLUTE CARRIER FAMILY 35 MEMBER B"/>
    <property type="match status" value="1"/>
</dbReference>
<feature type="transmembrane region" description="Helical" evidence="8">
    <location>
        <begin position="146"/>
        <end position="164"/>
    </location>
</feature>
<feature type="transmembrane region" description="Helical" evidence="8">
    <location>
        <begin position="201"/>
        <end position="219"/>
    </location>
</feature>
<evidence type="ECO:0000256" key="6">
    <source>
        <dbReference type="ARBA" id="ARBA00022989"/>
    </source>
</evidence>
<sequence length="490" mass="53455">MPHANTHKTPNHGSVDLDVTNAVRRREIEIAIPSSRMDDSEVKEEKSEYEWSSGRRDWNGVTAGVLYSLLPKWFDATLIGLLIFGGCCGNVFALEAIIKDEPAAGPLITFVQFVTVSLFTIPSFLSWSAGPRAFFMKSPVIPLRSWAIYTIFFVTVNLLNNWAFAYRISVPLHIILRSGGPVASMLIGYIYNGRRYTRMQILSVFLLTLGVVGAALADAKAQGKALNIQTSGDETDGKSTFLFVIGFTILALAMLLSAFQGVYADRLYAVHGNTHWREALLYSHMLSIPFFLPTYPQLSSQFRAFMESSSMLSSISSIPGVAESDLFANATAVTATVTSVLSTATTAPAYASSSNVVEQARQSASVFWLLFRGSGHAFLRSVLAATPNKIFFLVVNALTQYVCIRGVYLLAAKSSSLTVTIILNIRKLVSLLLSIYIFGNLLSRGVLIGAGFVFLGGALYGVASARAKNNRVIAPEYLQKSSMQQNKVKV</sequence>
<evidence type="ECO:0000256" key="3">
    <source>
        <dbReference type="ARBA" id="ARBA00022597"/>
    </source>
</evidence>
<evidence type="ECO:0000256" key="8">
    <source>
        <dbReference type="SAM" id="Phobius"/>
    </source>
</evidence>
<feature type="transmembrane region" description="Helical" evidence="8">
    <location>
        <begin position="170"/>
        <end position="189"/>
    </location>
</feature>
<keyword evidence="2" id="KW-0813">Transport</keyword>
<reference evidence="10" key="1">
    <citation type="submission" date="2020-06" db="EMBL/GenBank/DDBJ databases">
        <title>A chromosome-scale genome assembly of Talaromyces rugulosus W13939.</title>
        <authorList>
            <person name="Wang B."/>
            <person name="Guo L."/>
            <person name="Ye K."/>
            <person name="Wang L."/>
        </authorList>
    </citation>
    <scope>NUCLEOTIDE SEQUENCE [LARGE SCALE GENOMIC DNA]</scope>
    <source>
        <strain evidence="10">W13939</strain>
    </source>
</reference>
<dbReference type="GO" id="GO:0005464">
    <property type="term" value="F:UDP-xylose transmembrane transporter activity"/>
    <property type="evidence" value="ECO:0007669"/>
    <property type="project" value="TreeGrafter"/>
</dbReference>
<keyword evidence="4 8" id="KW-0812">Transmembrane</keyword>
<evidence type="ECO:0000256" key="2">
    <source>
        <dbReference type="ARBA" id="ARBA00022448"/>
    </source>
</evidence>
<accession>A0A7H8QJ18</accession>
<organism evidence="9 10">
    <name type="scientific">Talaromyces rugulosus</name>
    <name type="common">Penicillium rugulosum</name>
    <dbReference type="NCBI Taxonomy" id="121627"/>
    <lineage>
        <taxon>Eukaryota</taxon>
        <taxon>Fungi</taxon>
        <taxon>Dikarya</taxon>
        <taxon>Ascomycota</taxon>
        <taxon>Pezizomycotina</taxon>
        <taxon>Eurotiomycetes</taxon>
        <taxon>Eurotiomycetidae</taxon>
        <taxon>Eurotiales</taxon>
        <taxon>Trichocomaceae</taxon>
        <taxon>Talaromyces</taxon>
        <taxon>Talaromyces sect. Islandici</taxon>
    </lineage>
</organism>
<evidence type="ECO:0000256" key="4">
    <source>
        <dbReference type="ARBA" id="ARBA00022692"/>
    </source>
</evidence>
<keyword evidence="7 8" id="KW-0472">Membrane</keyword>
<feature type="transmembrane region" description="Helical" evidence="8">
    <location>
        <begin position="239"/>
        <end position="259"/>
    </location>
</feature>
<dbReference type="AlphaFoldDB" id="A0A7H8QJ18"/>
<dbReference type="GO" id="GO:0000139">
    <property type="term" value="C:Golgi membrane"/>
    <property type="evidence" value="ECO:0007669"/>
    <property type="project" value="TreeGrafter"/>
</dbReference>
<dbReference type="PANTHER" id="PTHR10778:SF4">
    <property type="entry name" value="NUCLEOTIDE SUGAR TRANSPORTER SLC35B4"/>
    <property type="match status" value="1"/>
</dbReference>
<dbReference type="Proteomes" id="UP000509510">
    <property type="component" value="Chromosome I"/>
</dbReference>
<keyword evidence="10" id="KW-1185">Reference proteome</keyword>
<feature type="transmembrane region" description="Helical" evidence="8">
    <location>
        <begin position="445"/>
        <end position="463"/>
    </location>
</feature>
<evidence type="ECO:0008006" key="11">
    <source>
        <dbReference type="Google" id="ProtNLM"/>
    </source>
</evidence>
<keyword evidence="3" id="KW-0762">Sugar transport</keyword>
<dbReference type="InterPro" id="IPR037185">
    <property type="entry name" value="EmrE-like"/>
</dbReference>
<dbReference type="GO" id="GO:0005462">
    <property type="term" value="F:UDP-N-acetylglucosamine transmembrane transporter activity"/>
    <property type="evidence" value="ECO:0007669"/>
    <property type="project" value="TreeGrafter"/>
</dbReference>